<feature type="transmembrane region" description="Helical" evidence="7">
    <location>
        <begin position="105"/>
        <end position="125"/>
    </location>
</feature>
<feature type="transmembrane region" description="Helical" evidence="7">
    <location>
        <begin position="37"/>
        <end position="59"/>
    </location>
</feature>
<dbReference type="PRINTS" id="PR01837">
    <property type="entry name" value="MGTCSAPBPROT"/>
</dbReference>
<accession>A0ABV7A1E3</accession>
<feature type="domain" description="MgtC/SapB/SrpB/YhiD N-terminal" evidence="8">
    <location>
        <begin position="46"/>
        <end position="173"/>
    </location>
</feature>
<feature type="transmembrane region" description="Helical" evidence="7">
    <location>
        <begin position="155"/>
        <end position="178"/>
    </location>
</feature>
<dbReference type="Proteomes" id="UP001595379">
    <property type="component" value="Unassembled WGS sequence"/>
</dbReference>
<evidence type="ECO:0000259" key="8">
    <source>
        <dbReference type="Pfam" id="PF02308"/>
    </source>
</evidence>
<keyword evidence="10" id="KW-1185">Reference proteome</keyword>
<dbReference type="RefSeq" id="WP_343165271.1">
    <property type="nucleotide sequence ID" value="NZ_JBHRSV010000031.1"/>
</dbReference>
<dbReference type="PANTHER" id="PTHR33778:SF1">
    <property type="entry name" value="MAGNESIUM TRANSPORTER YHID-RELATED"/>
    <property type="match status" value="1"/>
</dbReference>
<keyword evidence="7" id="KW-0997">Cell inner membrane</keyword>
<dbReference type="InterPro" id="IPR003416">
    <property type="entry name" value="MgtC/SapB/SrpB/YhiD_fam"/>
</dbReference>
<proteinExistence type="inferred from homology"/>
<feature type="transmembrane region" description="Helical" evidence="7">
    <location>
        <begin position="71"/>
        <end position="93"/>
    </location>
</feature>
<reference evidence="10" key="1">
    <citation type="journal article" date="2019" name="Int. J. Syst. Evol. Microbiol.">
        <title>The Global Catalogue of Microorganisms (GCM) 10K type strain sequencing project: providing services to taxonomists for standard genome sequencing and annotation.</title>
        <authorList>
            <consortium name="The Broad Institute Genomics Platform"/>
            <consortium name="The Broad Institute Genome Sequencing Center for Infectious Disease"/>
            <person name="Wu L."/>
            <person name="Ma J."/>
        </authorList>
    </citation>
    <scope>NUCLEOTIDE SEQUENCE [LARGE SCALE GENOMIC DNA]</scope>
    <source>
        <strain evidence="10">KCTC 52487</strain>
    </source>
</reference>
<evidence type="ECO:0000256" key="4">
    <source>
        <dbReference type="ARBA" id="ARBA00022692"/>
    </source>
</evidence>
<protein>
    <recommendedName>
        <fullName evidence="7">Protein MgtC</fullName>
    </recommendedName>
</protein>
<keyword evidence="4 7" id="KW-0812">Transmembrane</keyword>
<gene>
    <name evidence="9" type="ORF">ACFOOR_15075</name>
</gene>
<evidence type="ECO:0000256" key="5">
    <source>
        <dbReference type="ARBA" id="ARBA00022989"/>
    </source>
</evidence>
<evidence type="ECO:0000256" key="1">
    <source>
        <dbReference type="ARBA" id="ARBA00004651"/>
    </source>
</evidence>
<evidence type="ECO:0000256" key="3">
    <source>
        <dbReference type="ARBA" id="ARBA00022475"/>
    </source>
</evidence>
<keyword evidence="3" id="KW-1003">Cell membrane</keyword>
<keyword evidence="5 7" id="KW-1133">Transmembrane helix</keyword>
<comment type="subcellular location">
    <subcellularLocation>
        <location evidence="7">Cell inner membrane</location>
        <topology evidence="7">Multi-pass membrane protein</topology>
    </subcellularLocation>
    <subcellularLocation>
        <location evidence="1">Cell membrane</location>
        <topology evidence="1">Multi-pass membrane protein</topology>
    </subcellularLocation>
</comment>
<evidence type="ECO:0000256" key="2">
    <source>
        <dbReference type="ARBA" id="ARBA00009298"/>
    </source>
</evidence>
<keyword evidence="6 7" id="KW-0472">Membrane</keyword>
<evidence type="ECO:0000313" key="9">
    <source>
        <dbReference type="EMBL" id="MFC2927428.1"/>
    </source>
</evidence>
<evidence type="ECO:0000313" key="10">
    <source>
        <dbReference type="Proteomes" id="UP001595379"/>
    </source>
</evidence>
<evidence type="ECO:0000256" key="6">
    <source>
        <dbReference type="ARBA" id="ARBA00023136"/>
    </source>
</evidence>
<sequence length="191" mass="19804">MESLLPQTSLNGTVARGGCSLFVEDLSQALGFARSDLGIAAALSRLAAALVCGGLIGLDRELHRRPAGLRTHMLVALASALFTILTFEIVASVDMQGEALGVDPVRVVEALTAGVAFLAAGTILVNKGDVKGLTTGASLWLAGAAGLATGMGLYWLAYAVTIAALLVLIVMEVAKIAIGKWTSDWRKKLED</sequence>
<dbReference type="Pfam" id="PF02308">
    <property type="entry name" value="MgtC"/>
    <property type="match status" value="1"/>
</dbReference>
<feature type="transmembrane region" description="Helical" evidence="7">
    <location>
        <begin position="132"/>
        <end position="149"/>
    </location>
</feature>
<name>A0ABV7A1E3_9PROT</name>
<dbReference type="EMBL" id="JBHRSV010000031">
    <property type="protein sequence ID" value="MFC2927428.1"/>
    <property type="molecule type" value="Genomic_DNA"/>
</dbReference>
<evidence type="ECO:0000256" key="7">
    <source>
        <dbReference type="RuleBase" id="RU365041"/>
    </source>
</evidence>
<dbReference type="InterPro" id="IPR049177">
    <property type="entry name" value="MgtC_SapB_SrpB_YhiD_N"/>
</dbReference>
<organism evidence="9 10">
    <name type="scientific">Hyphobacterium vulgare</name>
    <dbReference type="NCBI Taxonomy" id="1736751"/>
    <lineage>
        <taxon>Bacteria</taxon>
        <taxon>Pseudomonadati</taxon>
        <taxon>Pseudomonadota</taxon>
        <taxon>Alphaproteobacteria</taxon>
        <taxon>Maricaulales</taxon>
        <taxon>Maricaulaceae</taxon>
        <taxon>Hyphobacterium</taxon>
    </lineage>
</organism>
<comment type="similarity">
    <text evidence="2 7">Belongs to the MgtC/SapB family.</text>
</comment>
<comment type="caution">
    <text evidence="9">The sequence shown here is derived from an EMBL/GenBank/DDBJ whole genome shotgun (WGS) entry which is preliminary data.</text>
</comment>
<dbReference type="PANTHER" id="PTHR33778">
    <property type="entry name" value="PROTEIN MGTC"/>
    <property type="match status" value="1"/>
</dbReference>